<evidence type="ECO:0000313" key="1">
    <source>
        <dbReference type="EMBL" id="PNV57957.1"/>
    </source>
</evidence>
<gene>
    <name evidence="1" type="ORF">C1Y38_05650</name>
</gene>
<protein>
    <submittedName>
        <fullName evidence="1">Uncharacterized protein</fullName>
    </submittedName>
</protein>
<dbReference type="RefSeq" id="WP_103205455.1">
    <property type="nucleotide sequence ID" value="NZ_OKQY01000020.1"/>
</dbReference>
<name>A0A2K2TIY7_LIMFE</name>
<dbReference type="EMBL" id="POTQ01000009">
    <property type="protein sequence ID" value="PNV57957.1"/>
    <property type="molecule type" value="Genomic_DNA"/>
</dbReference>
<sequence>MPGIYHYTGDAAPEKYADDYRDLVVKPTVDVYNKLMDQMSATFNLEYGIGEGVIRHFEMPGEEWCAKSWVDLFNGVQNGSIDLYESQAHRRQRFDDYEQRKAAGEDVAEPTEYLPADELKKMALGYQKEADEALEKMGLYANPTLEKLQQVNIEHNQGKNDHLGGFAQLEEAQRKLAQGPMISRLVNQLDRTPELPHAWLPINMDQYNLDLAHGRDTTGLHREDEFQRNSDYFKVTGMDKFKGIGLMAVYDDGEVVIHPATKDGLAGVRREVSEMNGVNNDDPVHPDPDMRPTLALIDKISEYAPESTVLPTDIAYYYDESFDYGSIPQAEPSFNLTATQVQLYSADAQNKPLEGPAIQEVGADPELLAKTLSLAQTEINQTDQIVKTKGLGESKELSQPVSKWGKKQLQQINKATNAQVKKHYGKGKFAILSKIELKDVFVSGYLMQALQRDQAKALGAQLRDGMRHREQNPWTKKEVDDLCFLVSRSQEINFNAKEGRSMIADGFKLADSLAVASKAMTWATYPKQKARLATNQDVKQISGAFQQDFKRLVSPTLAPTPPTKAKER</sequence>
<evidence type="ECO:0000313" key="2">
    <source>
        <dbReference type="Proteomes" id="UP000236514"/>
    </source>
</evidence>
<accession>A0A2K2TIY7</accession>
<organism evidence="1 2">
    <name type="scientific">Limosilactobacillus fermentum</name>
    <name type="common">Lactobacillus fermentum</name>
    <dbReference type="NCBI Taxonomy" id="1613"/>
    <lineage>
        <taxon>Bacteria</taxon>
        <taxon>Bacillati</taxon>
        <taxon>Bacillota</taxon>
        <taxon>Bacilli</taxon>
        <taxon>Lactobacillales</taxon>
        <taxon>Lactobacillaceae</taxon>
        <taxon>Limosilactobacillus</taxon>
    </lineage>
</organism>
<reference evidence="1 2" key="1">
    <citation type="submission" date="2018-01" db="EMBL/GenBank/DDBJ databases">
        <title>Draft genome sequence of the feruloyl esterase-producing strain Lactobacillus fermentum CRL 1446, isolated from artisanal goat milk cheese.</title>
        <authorList>
            <person name="Abeijon Mukdsi M.C."/>
            <person name="Saavedra L."/>
            <person name="Gauffin Cano M.P."/>
            <person name="Hebert E.M."/>
            <person name="Medina R.B."/>
        </authorList>
    </citation>
    <scope>NUCLEOTIDE SEQUENCE [LARGE SCALE GENOMIC DNA]</scope>
    <source>
        <strain evidence="1 2">CRL 1446</strain>
    </source>
</reference>
<dbReference type="Proteomes" id="UP000236514">
    <property type="component" value="Unassembled WGS sequence"/>
</dbReference>
<comment type="caution">
    <text evidence="1">The sequence shown here is derived from an EMBL/GenBank/DDBJ whole genome shotgun (WGS) entry which is preliminary data.</text>
</comment>
<proteinExistence type="predicted"/>
<dbReference type="AlphaFoldDB" id="A0A2K2TIY7"/>